<feature type="transmembrane region" description="Helical" evidence="13">
    <location>
        <begin position="85"/>
        <end position="107"/>
    </location>
</feature>
<feature type="transmembrane region" description="Helical" evidence="13">
    <location>
        <begin position="163"/>
        <end position="185"/>
    </location>
</feature>
<feature type="transmembrane region" description="Helical" evidence="13">
    <location>
        <begin position="127"/>
        <end position="143"/>
    </location>
</feature>
<accession>A0A8C6W5M0</accession>
<keyword evidence="7 12" id="KW-0297">G-protein coupled receptor</keyword>
<evidence type="ECO:0000256" key="12">
    <source>
        <dbReference type="RuleBase" id="RU004424"/>
    </source>
</evidence>
<reference evidence="14" key="1">
    <citation type="submission" date="2025-08" db="UniProtKB">
        <authorList>
            <consortium name="Ensembl"/>
        </authorList>
    </citation>
    <scope>IDENTIFICATION</scope>
</reference>
<evidence type="ECO:0000256" key="10">
    <source>
        <dbReference type="ARBA" id="ARBA00023224"/>
    </source>
</evidence>
<evidence type="ECO:0000256" key="1">
    <source>
        <dbReference type="ARBA" id="ARBA00004141"/>
    </source>
</evidence>
<evidence type="ECO:0000256" key="8">
    <source>
        <dbReference type="ARBA" id="ARBA00023136"/>
    </source>
</evidence>
<dbReference type="Proteomes" id="UP000694381">
    <property type="component" value="Unassembled WGS sequence"/>
</dbReference>
<evidence type="ECO:0000256" key="5">
    <source>
        <dbReference type="ARBA" id="ARBA00022692"/>
    </source>
</evidence>
<evidence type="ECO:0000256" key="2">
    <source>
        <dbReference type="ARBA" id="ARBA00007376"/>
    </source>
</evidence>
<dbReference type="Pfam" id="PF05296">
    <property type="entry name" value="TAS2R"/>
    <property type="match status" value="1"/>
</dbReference>
<dbReference type="GO" id="GO:0004930">
    <property type="term" value="F:G protein-coupled receptor activity"/>
    <property type="evidence" value="ECO:0007669"/>
    <property type="project" value="UniProtKB-KW"/>
</dbReference>
<gene>
    <name evidence="14" type="primary">LOC108491358</name>
</gene>
<feature type="transmembrane region" description="Helical" evidence="13">
    <location>
        <begin position="220"/>
        <end position="245"/>
    </location>
</feature>
<keyword evidence="3 12" id="KW-0919">Taste</keyword>
<dbReference type="PANTHER" id="PTHR11394:SF27">
    <property type="entry name" value="TASTE RECEPTOR TYPE 2 MEMBER 20"/>
    <property type="match status" value="1"/>
</dbReference>
<dbReference type="SUPFAM" id="SSF81321">
    <property type="entry name" value="Family A G protein-coupled receptor-like"/>
    <property type="match status" value="1"/>
</dbReference>
<dbReference type="PANTHER" id="PTHR11394">
    <property type="entry name" value="TASTE RECEPTOR TYPE 2"/>
    <property type="match status" value="1"/>
</dbReference>
<proteinExistence type="inferred from homology"/>
<dbReference type="OMA" id="HFSSWLA"/>
<keyword evidence="10 12" id="KW-0807">Transducer</keyword>
<reference evidence="14" key="2">
    <citation type="submission" date="2025-09" db="UniProtKB">
        <authorList>
            <consortium name="Ensembl"/>
        </authorList>
    </citation>
    <scope>IDENTIFICATION</scope>
</reference>
<dbReference type="GO" id="GO:0033038">
    <property type="term" value="F:bitter taste receptor activity"/>
    <property type="evidence" value="ECO:0007669"/>
    <property type="project" value="InterPro"/>
</dbReference>
<comment type="similarity">
    <text evidence="2 11">Belongs to the G-protein coupled receptor T2R family.</text>
</comment>
<dbReference type="InterPro" id="IPR007960">
    <property type="entry name" value="TAS2R"/>
</dbReference>
<evidence type="ECO:0000313" key="15">
    <source>
        <dbReference type="Proteomes" id="UP000694381"/>
    </source>
</evidence>
<organism evidence="14 15">
    <name type="scientific">Nannospalax galili</name>
    <name type="common">Northern Israeli blind subterranean mole rat</name>
    <name type="synonym">Spalax galili</name>
    <dbReference type="NCBI Taxonomy" id="1026970"/>
    <lineage>
        <taxon>Eukaryota</taxon>
        <taxon>Metazoa</taxon>
        <taxon>Chordata</taxon>
        <taxon>Craniata</taxon>
        <taxon>Vertebrata</taxon>
        <taxon>Euteleostomi</taxon>
        <taxon>Mammalia</taxon>
        <taxon>Eutheria</taxon>
        <taxon>Euarchontoglires</taxon>
        <taxon>Glires</taxon>
        <taxon>Rodentia</taxon>
        <taxon>Myomorpha</taxon>
        <taxon>Muroidea</taxon>
        <taxon>Spalacidae</taxon>
        <taxon>Spalacinae</taxon>
        <taxon>Nannospalax</taxon>
    </lineage>
</organism>
<keyword evidence="8 12" id="KW-0472">Membrane</keyword>
<dbReference type="GeneTree" id="ENSGT01150000286975"/>
<evidence type="ECO:0000256" key="11">
    <source>
        <dbReference type="RuleBase" id="RU004423"/>
    </source>
</evidence>
<evidence type="ECO:0000256" key="4">
    <source>
        <dbReference type="ARBA" id="ARBA00022606"/>
    </source>
</evidence>
<keyword evidence="4 12" id="KW-0716">Sensory transduction</keyword>
<feature type="transmembrane region" description="Helical" evidence="13">
    <location>
        <begin position="6"/>
        <end position="31"/>
    </location>
</feature>
<evidence type="ECO:0000256" key="13">
    <source>
        <dbReference type="SAM" id="Phobius"/>
    </source>
</evidence>
<comment type="subcellular location">
    <subcellularLocation>
        <location evidence="1 12">Membrane</location>
        <topology evidence="1 12">Multi-pass membrane protein</topology>
    </subcellularLocation>
</comment>
<keyword evidence="5 12" id="KW-0812">Transmembrane</keyword>
<feature type="transmembrane region" description="Helical" evidence="13">
    <location>
        <begin position="43"/>
        <end position="65"/>
    </location>
</feature>
<evidence type="ECO:0000256" key="6">
    <source>
        <dbReference type="ARBA" id="ARBA00022989"/>
    </source>
</evidence>
<evidence type="ECO:0000256" key="9">
    <source>
        <dbReference type="ARBA" id="ARBA00023170"/>
    </source>
</evidence>
<dbReference type="Ensembl" id="ENSNGAT00000014750.1">
    <property type="protein sequence ID" value="ENSNGAP00000009239.1"/>
    <property type="gene ID" value="ENSNGAG00000011976.1"/>
</dbReference>
<keyword evidence="6 13" id="KW-1133">Transmembrane helix</keyword>
<dbReference type="GO" id="GO:0016020">
    <property type="term" value="C:membrane"/>
    <property type="evidence" value="ECO:0007669"/>
    <property type="project" value="UniProtKB-SubCell"/>
</dbReference>
<keyword evidence="15" id="KW-1185">Reference proteome</keyword>
<evidence type="ECO:0000313" key="14">
    <source>
        <dbReference type="Ensembl" id="ENSNGAP00000009239.1"/>
    </source>
</evidence>
<evidence type="ECO:0000256" key="7">
    <source>
        <dbReference type="ARBA" id="ARBA00023040"/>
    </source>
</evidence>
<sequence length="272" mass="31304">MDLLDWIIFIIIMTEFIIGNCANVFISMVNFINRIKRRKFSSVNGILTALAISRIVLLWAILISWHSSVFTEDLYNNQIRATAIIVWAISNHFNNWLETILSIFYLFKIDNFCNLLFLHLKRKTEHVLLMALLGSWIPWLSTYEGNVTWKTKLKDITSLANVTLFSLINLTPFSISLVCVLLLIYSLCKHLRNMKLYGKGYQDPSTMVHMKALQTVVSFVLLYAIYCLSLILAIFTSSIAAGAIYPSNHSHILVWGNQKQKQALLLVLWRAR</sequence>
<name>A0A8C6W5M0_NANGA</name>
<keyword evidence="9 12" id="KW-0675">Receptor</keyword>
<evidence type="ECO:0000256" key="3">
    <source>
        <dbReference type="ARBA" id="ARBA00022480"/>
    </source>
</evidence>
<protein>
    <recommendedName>
        <fullName evidence="12">Taste receptor type 2</fullName>
    </recommendedName>
</protein>
<dbReference type="AlphaFoldDB" id="A0A8C6W5M0"/>